<evidence type="ECO:0000259" key="11">
    <source>
        <dbReference type="Pfam" id="PF02875"/>
    </source>
</evidence>
<dbReference type="InterPro" id="IPR018109">
    <property type="entry name" value="Folylpolyglutamate_synth_CS"/>
</dbReference>
<dbReference type="GO" id="GO:0005524">
    <property type="term" value="F:ATP binding"/>
    <property type="evidence" value="ECO:0007669"/>
    <property type="project" value="UniProtKB-KW"/>
</dbReference>
<evidence type="ECO:0000313" key="13">
    <source>
        <dbReference type="EMBL" id="OGY89957.1"/>
    </source>
</evidence>
<dbReference type="InterPro" id="IPR036615">
    <property type="entry name" value="Mur_ligase_C_dom_sf"/>
</dbReference>
<dbReference type="InterPro" id="IPR036565">
    <property type="entry name" value="Mur-like_cat_sf"/>
</dbReference>
<dbReference type="PANTHER" id="PTHR11136:SF0">
    <property type="entry name" value="DIHYDROFOLATE SYNTHETASE-RELATED"/>
    <property type="match status" value="1"/>
</dbReference>
<dbReference type="EMBL" id="MHKL01000004">
    <property type="protein sequence ID" value="OGY89957.1"/>
    <property type="molecule type" value="Genomic_DNA"/>
</dbReference>
<keyword evidence="5" id="KW-0547">Nucleotide-binding</keyword>
<evidence type="ECO:0000256" key="1">
    <source>
        <dbReference type="ARBA" id="ARBA00008276"/>
    </source>
</evidence>
<dbReference type="Pfam" id="PF08245">
    <property type="entry name" value="Mur_ligase_M"/>
    <property type="match status" value="1"/>
</dbReference>
<dbReference type="InterPro" id="IPR001645">
    <property type="entry name" value="Folylpolyglutamate_synth"/>
</dbReference>
<dbReference type="AlphaFoldDB" id="A0A1G2BNS6"/>
<dbReference type="GO" id="GO:0005737">
    <property type="term" value="C:cytoplasm"/>
    <property type="evidence" value="ECO:0007669"/>
    <property type="project" value="TreeGrafter"/>
</dbReference>
<comment type="catalytic activity">
    <reaction evidence="9">
        <text>(6S)-5,6,7,8-tetrahydrofolyl-(gamma-L-Glu)(n) + L-glutamate + ATP = (6S)-5,6,7,8-tetrahydrofolyl-(gamma-L-Glu)(n+1) + ADP + phosphate + H(+)</text>
        <dbReference type="Rhea" id="RHEA:10580"/>
        <dbReference type="Rhea" id="RHEA-COMP:14738"/>
        <dbReference type="Rhea" id="RHEA-COMP:14740"/>
        <dbReference type="ChEBI" id="CHEBI:15378"/>
        <dbReference type="ChEBI" id="CHEBI:29985"/>
        <dbReference type="ChEBI" id="CHEBI:30616"/>
        <dbReference type="ChEBI" id="CHEBI:43474"/>
        <dbReference type="ChEBI" id="CHEBI:141005"/>
        <dbReference type="ChEBI" id="CHEBI:456216"/>
        <dbReference type="EC" id="6.3.2.17"/>
    </reaction>
</comment>
<comment type="caution">
    <text evidence="13">The sequence shown here is derived from an EMBL/GenBank/DDBJ whole genome shotgun (WGS) entry which is preliminary data.</text>
</comment>
<protein>
    <recommendedName>
        <fullName evidence="2">tetrahydrofolate synthase</fullName>
        <ecNumber evidence="2">6.3.2.17</ecNumber>
    </recommendedName>
    <alternativeName>
        <fullName evidence="8">Tetrahydrofolylpolyglutamate synthase</fullName>
    </alternativeName>
</protein>
<reference evidence="13 14" key="1">
    <citation type="journal article" date="2016" name="Nat. Commun.">
        <title>Thousands of microbial genomes shed light on interconnected biogeochemical processes in an aquifer system.</title>
        <authorList>
            <person name="Anantharaman K."/>
            <person name="Brown C.T."/>
            <person name="Hug L.A."/>
            <person name="Sharon I."/>
            <person name="Castelle C.J."/>
            <person name="Probst A.J."/>
            <person name="Thomas B.C."/>
            <person name="Singh A."/>
            <person name="Wilkins M.J."/>
            <person name="Karaoz U."/>
            <person name="Brodie E.L."/>
            <person name="Williams K.H."/>
            <person name="Hubbard S.S."/>
            <person name="Banfield J.F."/>
        </authorList>
    </citation>
    <scope>NUCLEOTIDE SEQUENCE [LARGE SCALE GENOMIC DNA]</scope>
</reference>
<evidence type="ECO:0000313" key="14">
    <source>
        <dbReference type="Proteomes" id="UP000178849"/>
    </source>
</evidence>
<dbReference type="STRING" id="1798550.A2927_02660"/>
<evidence type="ECO:0000256" key="4">
    <source>
        <dbReference type="ARBA" id="ARBA00022723"/>
    </source>
</evidence>
<proteinExistence type="inferred from homology"/>
<dbReference type="PROSITE" id="PS01012">
    <property type="entry name" value="FOLYLPOLYGLU_SYNT_2"/>
    <property type="match status" value="1"/>
</dbReference>
<dbReference type="PIRSF" id="PIRSF001563">
    <property type="entry name" value="Folylpolyglu_synth"/>
    <property type="match status" value="1"/>
</dbReference>
<evidence type="ECO:0000256" key="9">
    <source>
        <dbReference type="ARBA" id="ARBA00047493"/>
    </source>
</evidence>
<dbReference type="SUPFAM" id="SSF53623">
    <property type="entry name" value="MurD-like peptide ligases, catalytic domain"/>
    <property type="match status" value="1"/>
</dbReference>
<dbReference type="EC" id="6.3.2.17" evidence="2"/>
<organism evidence="13 14">
    <name type="scientific">Candidatus Komeilibacteria bacterium RIFCSPLOWO2_01_FULL_45_10</name>
    <dbReference type="NCBI Taxonomy" id="1798550"/>
    <lineage>
        <taxon>Bacteria</taxon>
        <taxon>Candidatus Komeiliibacteriota</taxon>
    </lineage>
</organism>
<dbReference type="GO" id="GO:0046872">
    <property type="term" value="F:metal ion binding"/>
    <property type="evidence" value="ECO:0007669"/>
    <property type="project" value="UniProtKB-KW"/>
</dbReference>
<evidence type="ECO:0000259" key="12">
    <source>
        <dbReference type="Pfam" id="PF08245"/>
    </source>
</evidence>
<keyword evidence="4" id="KW-0479">Metal-binding</keyword>
<dbReference type="Pfam" id="PF02875">
    <property type="entry name" value="Mur_ligase_C"/>
    <property type="match status" value="1"/>
</dbReference>
<feature type="non-terminal residue" evidence="13">
    <location>
        <position position="1"/>
    </location>
</feature>
<dbReference type="NCBIfam" id="TIGR01499">
    <property type="entry name" value="folC"/>
    <property type="match status" value="1"/>
</dbReference>
<evidence type="ECO:0000256" key="8">
    <source>
        <dbReference type="ARBA" id="ARBA00030592"/>
    </source>
</evidence>
<dbReference type="SUPFAM" id="SSF53244">
    <property type="entry name" value="MurD-like peptide ligases, peptide-binding domain"/>
    <property type="match status" value="1"/>
</dbReference>
<evidence type="ECO:0000256" key="3">
    <source>
        <dbReference type="ARBA" id="ARBA00022598"/>
    </source>
</evidence>
<dbReference type="Proteomes" id="UP000178849">
    <property type="component" value="Unassembled WGS sequence"/>
</dbReference>
<sequence>IERLRCLLKILGDPHKNFKFIHITGTAGKGTTANTLHEILTAAGSPRSRSSPRWRAGAAGSPRFGEAGGEAGKRVGSYFSPHPTTAIERIKVNRRLVAPAELVALVEKLKPFLKEAILKSPYGHPSYFETFLALAFLYFKQKKCEYVILEAGLGGRHDATNVIAQPLLCAITNINHDHLEVLGKSLKKIALDKAGIIKKGSVFLTTESRSSILKLFKKECQRLKVPFVLVAPEPNPNLALAKALAQKLGLSRQAIDLGVRRAKLPCRFEIMQKRPLVIIDGSHNPAKIKFLTERLKEVSFKKLVAIVGLAGDKDFKKSLPHLIPLCDQLIFTRFLMPYRKTADLEKMAAFSRTIRPNTKPLIFLDPYQALKAGLKLARPQDCLLICGSFFLAGELRTHWIKEEQILRKRSSF</sequence>
<dbReference type="Gene3D" id="3.90.190.20">
    <property type="entry name" value="Mur ligase, C-terminal domain"/>
    <property type="match status" value="1"/>
</dbReference>
<accession>A0A1G2BNS6</accession>
<dbReference type="PANTHER" id="PTHR11136">
    <property type="entry name" value="FOLYLPOLYGLUTAMATE SYNTHASE-RELATED"/>
    <property type="match status" value="1"/>
</dbReference>
<keyword evidence="6" id="KW-0067">ATP-binding</keyword>
<feature type="domain" description="Mur ligase central" evidence="12">
    <location>
        <begin position="134"/>
        <end position="225"/>
    </location>
</feature>
<name>A0A1G2BNS6_9BACT</name>
<evidence type="ECO:0000256" key="10">
    <source>
        <dbReference type="SAM" id="MobiDB-lite"/>
    </source>
</evidence>
<dbReference type="InterPro" id="IPR013221">
    <property type="entry name" value="Mur_ligase_cen"/>
</dbReference>
<dbReference type="Gene3D" id="3.40.1190.10">
    <property type="entry name" value="Mur-like, catalytic domain"/>
    <property type="match status" value="1"/>
</dbReference>
<keyword evidence="7" id="KW-0460">Magnesium</keyword>
<gene>
    <name evidence="13" type="ORF">A2927_02660</name>
</gene>
<dbReference type="InterPro" id="IPR004101">
    <property type="entry name" value="Mur_ligase_C"/>
</dbReference>
<dbReference type="GO" id="GO:0004326">
    <property type="term" value="F:tetrahydrofolylpolyglutamate synthase activity"/>
    <property type="evidence" value="ECO:0007669"/>
    <property type="project" value="UniProtKB-EC"/>
</dbReference>
<feature type="region of interest" description="Disordered" evidence="10">
    <location>
        <begin position="44"/>
        <end position="69"/>
    </location>
</feature>
<dbReference type="GO" id="GO:0008841">
    <property type="term" value="F:dihydrofolate synthase activity"/>
    <property type="evidence" value="ECO:0007669"/>
    <property type="project" value="TreeGrafter"/>
</dbReference>
<comment type="similarity">
    <text evidence="1">Belongs to the folylpolyglutamate synthase family.</text>
</comment>
<evidence type="ECO:0000256" key="2">
    <source>
        <dbReference type="ARBA" id="ARBA00013025"/>
    </source>
</evidence>
<keyword evidence="3" id="KW-0436">Ligase</keyword>
<evidence type="ECO:0000256" key="7">
    <source>
        <dbReference type="ARBA" id="ARBA00022842"/>
    </source>
</evidence>
<evidence type="ECO:0000256" key="6">
    <source>
        <dbReference type="ARBA" id="ARBA00022840"/>
    </source>
</evidence>
<feature type="compositionally biased region" description="Low complexity" evidence="10">
    <location>
        <begin position="44"/>
        <end position="61"/>
    </location>
</feature>
<feature type="domain" description="Mur ligase C-terminal" evidence="11">
    <location>
        <begin position="267"/>
        <end position="389"/>
    </location>
</feature>
<evidence type="ECO:0000256" key="5">
    <source>
        <dbReference type="ARBA" id="ARBA00022741"/>
    </source>
</evidence>